<dbReference type="AlphaFoldDB" id="A0A7X5C2I4"/>
<dbReference type="OrthoDB" id="2542372at2"/>
<evidence type="ECO:0000256" key="1">
    <source>
        <dbReference type="ARBA" id="ARBA00004651"/>
    </source>
</evidence>
<evidence type="ECO:0000313" key="7">
    <source>
        <dbReference type="EMBL" id="NBC71310.1"/>
    </source>
</evidence>
<dbReference type="GO" id="GO:0050071">
    <property type="term" value="F:phosphatidylglycerol lysyltransferase activity"/>
    <property type="evidence" value="ECO:0007669"/>
    <property type="project" value="UniProtKB-EC"/>
</dbReference>
<dbReference type="GO" id="GO:0046677">
    <property type="term" value="P:response to antibiotic"/>
    <property type="evidence" value="ECO:0007669"/>
    <property type="project" value="UniProtKB-KW"/>
</dbReference>
<keyword evidence="2" id="KW-1003">Cell membrane</keyword>
<keyword evidence="4 6" id="KW-1133">Transmembrane helix</keyword>
<dbReference type="Pfam" id="PF03706">
    <property type="entry name" value="LPG_synthase_TM"/>
    <property type="match status" value="1"/>
</dbReference>
<feature type="transmembrane region" description="Helical" evidence="6">
    <location>
        <begin position="227"/>
        <end position="247"/>
    </location>
</feature>
<comment type="subcellular location">
    <subcellularLocation>
        <location evidence="1 6">Cell membrane</location>
        <topology evidence="1 6">Multi-pass membrane protein</topology>
    </subcellularLocation>
</comment>
<evidence type="ECO:0000256" key="2">
    <source>
        <dbReference type="ARBA" id="ARBA00022475"/>
    </source>
</evidence>
<dbReference type="EC" id="2.3.2.3" evidence="6"/>
<dbReference type="GO" id="GO:0006629">
    <property type="term" value="P:lipid metabolic process"/>
    <property type="evidence" value="ECO:0007669"/>
    <property type="project" value="UniProtKB-KW"/>
</dbReference>
<dbReference type="Proteomes" id="UP000558113">
    <property type="component" value="Unassembled WGS sequence"/>
</dbReference>
<keyword evidence="5 6" id="KW-0472">Membrane</keyword>
<dbReference type="EMBL" id="JAAAMU010000011">
    <property type="protein sequence ID" value="NBC71310.1"/>
    <property type="molecule type" value="Genomic_DNA"/>
</dbReference>
<sequence length="340" mass="37218">MAMLRRWMPTAIKVALVGLIVYFIAANVPLKLADIETFLVEANVQFYTSMVVFAFFLMLQAAIWVMIVNASNEGVGGLRSGARLGLLAGLRIFSDSQFAKYIPGGFWNFAGRVMLTTRAGIALDAQLAAIVYENILLVSAALCYAVVLLVSLDIAPAVYIIAVLAVFAAAYVFYDRTTAWIRWLFVRASRWKTLRRVLGRLTAALGQEIGAEAAVAGSEAGLTRNRFFGSLACFIGSHMFMGIAFWMLTNSFGRGHVGLFYAAGTFATSWLVGLFSPLPGGLGVREGLLVYFLSLRLGAETALYISVIARLWNMMAEVMFWAAVRAAAYLTRRGRTYDEA</sequence>
<evidence type="ECO:0000256" key="5">
    <source>
        <dbReference type="ARBA" id="ARBA00023136"/>
    </source>
</evidence>
<gene>
    <name evidence="6" type="primary">mprF</name>
    <name evidence="7" type="ORF">GT003_20130</name>
</gene>
<keyword evidence="6" id="KW-0046">Antibiotic resistance</keyword>
<protein>
    <recommendedName>
        <fullName evidence="6">Phosphatidylglycerol lysyltransferase</fullName>
        <ecNumber evidence="6">2.3.2.3</ecNumber>
    </recommendedName>
    <alternativeName>
        <fullName evidence="6">Lysylphosphatidylglycerol synthase</fullName>
    </alternativeName>
</protein>
<evidence type="ECO:0000256" key="3">
    <source>
        <dbReference type="ARBA" id="ARBA00022692"/>
    </source>
</evidence>
<keyword evidence="6" id="KW-0808">Transferase</keyword>
<feature type="transmembrane region" description="Helical" evidence="6">
    <location>
        <begin position="127"/>
        <end position="150"/>
    </location>
</feature>
<evidence type="ECO:0000256" key="4">
    <source>
        <dbReference type="ARBA" id="ARBA00022989"/>
    </source>
</evidence>
<keyword evidence="8" id="KW-1185">Reference proteome</keyword>
<dbReference type="GO" id="GO:0005886">
    <property type="term" value="C:plasma membrane"/>
    <property type="evidence" value="ECO:0007669"/>
    <property type="project" value="UniProtKB-SubCell"/>
</dbReference>
<evidence type="ECO:0000256" key="6">
    <source>
        <dbReference type="RuleBase" id="RU363042"/>
    </source>
</evidence>
<accession>A0A7X5C2I4</accession>
<comment type="similarity">
    <text evidence="6">Belongs to the LPG synthase family.</text>
</comment>
<keyword evidence="6" id="KW-0443">Lipid metabolism</keyword>
<feature type="transmembrane region" description="Helical" evidence="6">
    <location>
        <begin position="49"/>
        <end position="70"/>
    </location>
</feature>
<comment type="caution">
    <text evidence="7">The sequence shown here is derived from an EMBL/GenBank/DDBJ whole genome shotgun (WGS) entry which is preliminary data.</text>
</comment>
<proteinExistence type="inferred from homology"/>
<feature type="transmembrane region" description="Helical" evidence="6">
    <location>
        <begin position="288"/>
        <end position="305"/>
    </location>
</feature>
<feature type="transmembrane region" description="Helical" evidence="6">
    <location>
        <begin position="259"/>
        <end position="276"/>
    </location>
</feature>
<keyword evidence="3 6" id="KW-0812">Transmembrane</keyword>
<organism evidence="7 8">
    <name type="scientific">Paenibacillus sacheonensis</name>
    <dbReference type="NCBI Taxonomy" id="742054"/>
    <lineage>
        <taxon>Bacteria</taxon>
        <taxon>Bacillati</taxon>
        <taxon>Bacillota</taxon>
        <taxon>Bacilli</taxon>
        <taxon>Bacillales</taxon>
        <taxon>Paenibacillaceae</taxon>
        <taxon>Paenibacillus</taxon>
    </lineage>
</organism>
<evidence type="ECO:0000313" key="8">
    <source>
        <dbReference type="Proteomes" id="UP000558113"/>
    </source>
</evidence>
<feature type="transmembrane region" description="Helical" evidence="6">
    <location>
        <begin position="156"/>
        <end position="174"/>
    </location>
</feature>
<comment type="function">
    <text evidence="6">Catalyzes the transfer of a lysyl group from L-lysyl-tRNA(Lys) to membrane-bound phosphatidylglycerol (PG), which produces lysylphosphatidylglycerol (LPG), a major component of the bacterial membrane with a positive net charge. LPG synthesis contributes to bacterial virulence as it is involved in the resistance mechanism against cationic antimicrobial peptides (CAMP) produces by the host's immune system (defensins, cathelicidins) and by the competing microorganisms.</text>
</comment>
<reference evidence="7 8" key="1">
    <citation type="submission" date="2020-01" db="EMBL/GenBank/DDBJ databases">
        <title>Paenibacillus soybeanensis sp. nov. isolated from the nodules of soybean (Glycine max(L.) Merr).</title>
        <authorList>
            <person name="Wang H."/>
        </authorList>
    </citation>
    <scope>NUCLEOTIDE SEQUENCE [LARGE SCALE GENOMIC DNA]</scope>
    <source>
        <strain evidence="7 8">DSM 23054</strain>
    </source>
</reference>
<dbReference type="InterPro" id="IPR022791">
    <property type="entry name" value="L-PG_synthase/AglD"/>
</dbReference>
<comment type="catalytic activity">
    <reaction evidence="6">
        <text>L-lysyl-tRNA(Lys) + a 1,2-diacyl-sn-glycero-3-phospho-(1'-sn-glycerol) = a 1,2-diacyl-sn-glycero-3-phospho-1'-(3'-O-L-lysyl)-sn-glycerol + tRNA(Lys)</text>
        <dbReference type="Rhea" id="RHEA:10668"/>
        <dbReference type="Rhea" id="RHEA-COMP:9696"/>
        <dbReference type="Rhea" id="RHEA-COMP:9697"/>
        <dbReference type="ChEBI" id="CHEBI:64716"/>
        <dbReference type="ChEBI" id="CHEBI:75792"/>
        <dbReference type="ChEBI" id="CHEBI:78442"/>
        <dbReference type="ChEBI" id="CHEBI:78529"/>
        <dbReference type="EC" id="2.3.2.3"/>
    </reaction>
</comment>
<name>A0A7X5C2I4_9BACL</name>